<accession>A0A8J3ZYV6</accession>
<feature type="domain" description="VOC" evidence="1">
    <location>
        <begin position="3"/>
        <end position="119"/>
    </location>
</feature>
<dbReference type="AlphaFoldDB" id="A0A8J3ZYV6"/>
<name>A0A8J3ZYV6_9ACTN</name>
<protein>
    <submittedName>
        <fullName evidence="2">Glyoxalase</fullName>
    </submittedName>
</protein>
<keyword evidence="3" id="KW-1185">Reference proteome</keyword>
<evidence type="ECO:0000313" key="2">
    <source>
        <dbReference type="EMBL" id="GIJ70763.1"/>
    </source>
</evidence>
<organism evidence="2 3">
    <name type="scientific">Virgisporangium ochraceum</name>
    <dbReference type="NCBI Taxonomy" id="65505"/>
    <lineage>
        <taxon>Bacteria</taxon>
        <taxon>Bacillati</taxon>
        <taxon>Actinomycetota</taxon>
        <taxon>Actinomycetes</taxon>
        <taxon>Micromonosporales</taxon>
        <taxon>Micromonosporaceae</taxon>
        <taxon>Virgisporangium</taxon>
    </lineage>
</organism>
<evidence type="ECO:0000313" key="3">
    <source>
        <dbReference type="Proteomes" id="UP000635606"/>
    </source>
</evidence>
<dbReference type="SUPFAM" id="SSF54593">
    <property type="entry name" value="Glyoxalase/Bleomycin resistance protein/Dihydroxybiphenyl dioxygenase"/>
    <property type="match status" value="1"/>
</dbReference>
<dbReference type="CDD" id="cd06587">
    <property type="entry name" value="VOC"/>
    <property type="match status" value="1"/>
</dbReference>
<dbReference type="EMBL" id="BOPH01000082">
    <property type="protein sequence ID" value="GIJ70763.1"/>
    <property type="molecule type" value="Genomic_DNA"/>
</dbReference>
<dbReference type="InterPro" id="IPR029068">
    <property type="entry name" value="Glyas_Bleomycin-R_OHBP_Dase"/>
</dbReference>
<sequence>MATLAVITVNVHDMDQAVVFYTEHLGFGVRNDSAAPMFVELDSEGPLILLQQCERPAKADYPDGACVLLNLAVADVDAELARLRGIGADVLHDSPQVCPVGRYVAVADPSGNVVELIEFSG</sequence>
<proteinExistence type="predicted"/>
<reference evidence="2" key="1">
    <citation type="submission" date="2021-01" db="EMBL/GenBank/DDBJ databases">
        <title>Whole genome shotgun sequence of Virgisporangium ochraceum NBRC 16418.</title>
        <authorList>
            <person name="Komaki H."/>
            <person name="Tamura T."/>
        </authorList>
    </citation>
    <scope>NUCLEOTIDE SEQUENCE</scope>
    <source>
        <strain evidence="2">NBRC 16418</strain>
    </source>
</reference>
<dbReference type="Pfam" id="PF00903">
    <property type="entry name" value="Glyoxalase"/>
    <property type="match status" value="1"/>
</dbReference>
<dbReference type="PROSITE" id="PS51819">
    <property type="entry name" value="VOC"/>
    <property type="match status" value="1"/>
</dbReference>
<dbReference type="PANTHER" id="PTHR33993:SF14">
    <property type="entry name" value="GB|AAF24581.1"/>
    <property type="match status" value="1"/>
</dbReference>
<dbReference type="InterPro" id="IPR037523">
    <property type="entry name" value="VOC_core"/>
</dbReference>
<gene>
    <name evidence="2" type="ORF">Voc01_056800</name>
</gene>
<dbReference type="InterPro" id="IPR052164">
    <property type="entry name" value="Anthracycline_SecMetBiosynth"/>
</dbReference>
<dbReference type="Proteomes" id="UP000635606">
    <property type="component" value="Unassembled WGS sequence"/>
</dbReference>
<dbReference type="InterPro" id="IPR004360">
    <property type="entry name" value="Glyas_Fos-R_dOase_dom"/>
</dbReference>
<evidence type="ECO:0000259" key="1">
    <source>
        <dbReference type="PROSITE" id="PS51819"/>
    </source>
</evidence>
<dbReference type="RefSeq" id="WP_203930656.1">
    <property type="nucleotide sequence ID" value="NZ_BOPH01000082.1"/>
</dbReference>
<dbReference type="PANTHER" id="PTHR33993">
    <property type="entry name" value="GLYOXALASE-RELATED"/>
    <property type="match status" value="1"/>
</dbReference>
<comment type="caution">
    <text evidence="2">The sequence shown here is derived from an EMBL/GenBank/DDBJ whole genome shotgun (WGS) entry which is preliminary data.</text>
</comment>
<dbReference type="Gene3D" id="3.10.180.10">
    <property type="entry name" value="2,3-Dihydroxybiphenyl 1,2-Dioxygenase, domain 1"/>
    <property type="match status" value="1"/>
</dbReference>